<organism evidence="4 5">
    <name type="scientific">Syphacia muris</name>
    <dbReference type="NCBI Taxonomy" id="451379"/>
    <lineage>
        <taxon>Eukaryota</taxon>
        <taxon>Metazoa</taxon>
        <taxon>Ecdysozoa</taxon>
        <taxon>Nematoda</taxon>
        <taxon>Chromadorea</taxon>
        <taxon>Rhabditida</taxon>
        <taxon>Spirurina</taxon>
        <taxon>Oxyuridomorpha</taxon>
        <taxon>Oxyuroidea</taxon>
        <taxon>Oxyuridae</taxon>
        <taxon>Syphacia</taxon>
    </lineage>
</organism>
<evidence type="ECO:0000313" key="4">
    <source>
        <dbReference type="Proteomes" id="UP000046393"/>
    </source>
</evidence>
<dbReference type="PANTHER" id="PTHR10132">
    <property type="entry name" value="ALPHA-/EPSILON-SARCOGLYCAN FAMILY MEMBER"/>
    <property type="match status" value="1"/>
</dbReference>
<dbReference type="WBParaSite" id="SMUV_0000787101-mRNA-1">
    <property type="protein sequence ID" value="SMUV_0000787101-mRNA-1"/>
    <property type="gene ID" value="SMUV_0000787101"/>
</dbReference>
<dbReference type="PANTHER" id="PTHR10132:SF14">
    <property type="entry name" value="SARCOGLYCAN ALPHA, ISOFORM C"/>
    <property type="match status" value="1"/>
</dbReference>
<dbReference type="Proteomes" id="UP000046393">
    <property type="component" value="Unplaced"/>
</dbReference>
<keyword evidence="4" id="KW-1185">Reference proteome</keyword>
<evidence type="ECO:0000313" key="5">
    <source>
        <dbReference type="WBParaSite" id="SMUV_0000787101-mRNA-1"/>
    </source>
</evidence>
<keyword evidence="2" id="KW-0472">Membrane</keyword>
<evidence type="ECO:0000256" key="2">
    <source>
        <dbReference type="SAM" id="Phobius"/>
    </source>
</evidence>
<evidence type="ECO:0000256" key="1">
    <source>
        <dbReference type="SAM" id="MobiDB-lite"/>
    </source>
</evidence>
<sequence length="448" mass="50964">MQFYKENVLRVGVEMFNAVISVVKWSATLQGRPELPQWLHLMLSKHSQIAYLIGTPVTTANQVVVDIIVRNENNFQHAQKFLTIDLISNGTHDSSTKRIAEILIKNFDPEDFMHYPKGVALRNRLISAIQKFSKDNQTYLFNLLPDFTAPHEMLLTLGRKKFGTIVQIGTQNATFHSKIENLAKGIEINPQHCKRPGAYQNDFLPVFDIDWCKFTVKSITPLHSEIKVLEEVTPPEPNVSTTNNNTSVSTTEWIPFESNDNLSVTTRSSWDSFLMFPMLGVMCILFLILLSMVFFGRREGQYWRDYKTPKEQLEEYASVRESQRHLRDLSLHRQILEPPPFDRAHSTTPLGVHSFLQLLSTEQNGLVSKEMQTSITSSASQQQRYEDTLVIGHSSVGKQTVAEAAKACGSSLHMYRNPLDQESNEDEADIDETEIGSENPASPLKFHH</sequence>
<dbReference type="GO" id="GO:0016012">
    <property type="term" value="C:sarcoglycan complex"/>
    <property type="evidence" value="ECO:0007669"/>
    <property type="project" value="InterPro"/>
</dbReference>
<feature type="transmembrane region" description="Helical" evidence="2">
    <location>
        <begin position="273"/>
        <end position="295"/>
    </location>
</feature>
<dbReference type="InterPro" id="IPR048346">
    <property type="entry name" value="Sarcoglycan_N"/>
</dbReference>
<dbReference type="STRING" id="451379.A0A0N5ASU0"/>
<accession>A0A0N5ASU0</accession>
<protein>
    <submittedName>
        <fullName evidence="5">CADG domain-containing protein</fullName>
    </submittedName>
</protein>
<name>A0A0N5ASU0_9BILA</name>
<feature type="compositionally biased region" description="Acidic residues" evidence="1">
    <location>
        <begin position="422"/>
        <end position="435"/>
    </location>
</feature>
<dbReference type="Pfam" id="PF05510">
    <property type="entry name" value="Sarcoglycan_2"/>
    <property type="match status" value="1"/>
</dbReference>
<feature type="region of interest" description="Disordered" evidence="1">
    <location>
        <begin position="415"/>
        <end position="448"/>
    </location>
</feature>
<keyword evidence="2" id="KW-0812">Transmembrane</keyword>
<proteinExistence type="predicted"/>
<reference evidence="5" key="1">
    <citation type="submission" date="2017-02" db="UniProtKB">
        <authorList>
            <consortium name="WormBaseParasite"/>
        </authorList>
    </citation>
    <scope>IDENTIFICATION</scope>
</reference>
<feature type="domain" description="Sarcoglycan alpha/epsilon N-terminal" evidence="3">
    <location>
        <begin position="18"/>
        <end position="84"/>
    </location>
</feature>
<dbReference type="InterPro" id="IPR008908">
    <property type="entry name" value="Sarcoglycan_alpha/epsilon"/>
</dbReference>
<dbReference type="AlphaFoldDB" id="A0A0N5ASU0"/>
<evidence type="ECO:0000259" key="3">
    <source>
        <dbReference type="Pfam" id="PF05510"/>
    </source>
</evidence>
<keyword evidence="2" id="KW-1133">Transmembrane helix</keyword>